<feature type="region of interest" description="Disordered" evidence="1">
    <location>
        <begin position="120"/>
        <end position="143"/>
    </location>
</feature>
<keyword evidence="2" id="KW-1133">Transmembrane helix</keyword>
<reference evidence="3 4" key="1">
    <citation type="submission" date="2019-06" db="EMBL/GenBank/DDBJ databases">
        <authorList>
            <person name="Livingstone P."/>
            <person name="Whitworth D."/>
        </authorList>
    </citation>
    <scope>NUCLEOTIDE SEQUENCE [LARGE SCALE GENOMIC DNA]</scope>
    <source>
        <strain evidence="3 4">AM401</strain>
    </source>
</reference>
<evidence type="ECO:0000256" key="1">
    <source>
        <dbReference type="SAM" id="MobiDB-lite"/>
    </source>
</evidence>
<evidence type="ECO:0000313" key="3">
    <source>
        <dbReference type="EMBL" id="TQF17809.1"/>
    </source>
</evidence>
<comment type="caution">
    <text evidence="3">The sequence shown here is derived from an EMBL/GenBank/DDBJ whole genome shotgun (WGS) entry which is preliminary data.</text>
</comment>
<feature type="transmembrane region" description="Helical" evidence="2">
    <location>
        <begin position="55"/>
        <end position="77"/>
    </location>
</feature>
<feature type="transmembrane region" description="Helical" evidence="2">
    <location>
        <begin position="6"/>
        <end position="29"/>
    </location>
</feature>
<dbReference type="RefSeq" id="WP_141640531.1">
    <property type="nucleotide sequence ID" value="NZ_VIFM01000003.1"/>
</dbReference>
<feature type="transmembrane region" description="Helical" evidence="2">
    <location>
        <begin position="97"/>
        <end position="116"/>
    </location>
</feature>
<evidence type="ECO:0000313" key="4">
    <source>
        <dbReference type="Proteomes" id="UP000315369"/>
    </source>
</evidence>
<feature type="region of interest" description="Disordered" evidence="1">
    <location>
        <begin position="295"/>
        <end position="330"/>
    </location>
</feature>
<keyword evidence="2" id="KW-0812">Transmembrane</keyword>
<proteinExistence type="predicted"/>
<sequence>MNRQESAMFVGVAVLWVPLLLGVFIGTWLRKHVHPKVMAHSELLSRTANSSVTRLSNIVFVIFWVGVTLACSGMMAPRTLTWLQSVGGLPFVPTLELLRGVSLFAAFMIGYTVGAMPRGDSARQPSQAHGNAPGTTASGPSNGQHVNKYPSMRVLAIIGGTIAVGLGVGALSTGLKKGGFLTTSDVGGLPELARIQEQLRPLEACSLSYMKRDRRGSRNYPTTVWLRTCTHNEYFSVMITVPGTWASRGVGFEMERGSSSEPWEILVEKNDVPFPDLKEALEHFAPIIAAQYPEELRKRRTSSDEMDRHLEERSRLEKERKERAKTSYPE</sequence>
<feature type="transmembrane region" description="Helical" evidence="2">
    <location>
        <begin position="154"/>
        <end position="175"/>
    </location>
</feature>
<feature type="compositionally biased region" description="Polar residues" evidence="1">
    <location>
        <begin position="123"/>
        <end position="143"/>
    </location>
</feature>
<gene>
    <name evidence="3" type="ORF">FJV41_01285</name>
</gene>
<organism evidence="3 4">
    <name type="scientific">Myxococcus llanfairpwllgwyngyllgogerychwyrndrobwllllantysiliogogogochensis</name>
    <dbReference type="NCBI Taxonomy" id="2590453"/>
    <lineage>
        <taxon>Bacteria</taxon>
        <taxon>Pseudomonadati</taxon>
        <taxon>Myxococcota</taxon>
        <taxon>Myxococcia</taxon>
        <taxon>Myxococcales</taxon>
        <taxon>Cystobacterineae</taxon>
        <taxon>Myxococcaceae</taxon>
        <taxon>Myxococcus</taxon>
    </lineage>
</organism>
<name>A0A540X9D8_9BACT</name>
<keyword evidence="2" id="KW-0472">Membrane</keyword>
<dbReference type="Proteomes" id="UP000315369">
    <property type="component" value="Unassembled WGS sequence"/>
</dbReference>
<protein>
    <submittedName>
        <fullName evidence="3">Uncharacterized protein</fullName>
    </submittedName>
</protein>
<evidence type="ECO:0000256" key="2">
    <source>
        <dbReference type="SAM" id="Phobius"/>
    </source>
</evidence>
<dbReference type="OrthoDB" id="5513303at2"/>
<keyword evidence="4" id="KW-1185">Reference proteome</keyword>
<dbReference type="AlphaFoldDB" id="A0A540X9D8"/>
<accession>A0A540X9D8</accession>
<dbReference type="EMBL" id="VIFM01000003">
    <property type="protein sequence ID" value="TQF17809.1"/>
    <property type="molecule type" value="Genomic_DNA"/>
</dbReference>